<evidence type="ECO:0000313" key="2">
    <source>
        <dbReference type="Proteomes" id="UP000636505"/>
    </source>
</evidence>
<organism evidence="1 2">
    <name type="scientific">Vasconcelosia minhoensis LEGE 07310</name>
    <dbReference type="NCBI Taxonomy" id="915328"/>
    <lineage>
        <taxon>Bacteria</taxon>
        <taxon>Bacillati</taxon>
        <taxon>Cyanobacteriota</taxon>
        <taxon>Cyanophyceae</taxon>
        <taxon>Nodosilineales</taxon>
        <taxon>Cymatolegaceae</taxon>
        <taxon>Vasconcelosia</taxon>
        <taxon>Vasconcelosia minhoensis</taxon>
    </lineage>
</organism>
<keyword evidence="2" id="KW-1185">Reference proteome</keyword>
<gene>
    <name evidence="1" type="ORF">IQ241_24265</name>
</gene>
<proteinExistence type="predicted"/>
<dbReference type="AlphaFoldDB" id="A0A8J7AC76"/>
<evidence type="ECO:0000313" key="1">
    <source>
        <dbReference type="EMBL" id="MBE9080365.1"/>
    </source>
</evidence>
<dbReference type="EMBL" id="JADEXG010000106">
    <property type="protein sequence ID" value="MBE9080365.1"/>
    <property type="molecule type" value="Genomic_DNA"/>
</dbReference>
<reference evidence="1" key="1">
    <citation type="submission" date="2020-10" db="EMBL/GenBank/DDBJ databases">
        <authorList>
            <person name="Castelo-Branco R."/>
            <person name="Eusebio N."/>
            <person name="Adriana R."/>
            <person name="Vieira A."/>
            <person name="Brugerolle De Fraissinette N."/>
            <person name="Rezende De Castro R."/>
            <person name="Schneider M.P."/>
            <person name="Vasconcelos V."/>
            <person name="Leao P.N."/>
        </authorList>
    </citation>
    <scope>NUCLEOTIDE SEQUENCE</scope>
    <source>
        <strain evidence="1">LEGE 07310</strain>
    </source>
</reference>
<name>A0A8J7AC76_9CYAN</name>
<comment type="caution">
    <text evidence="1">The sequence shown here is derived from an EMBL/GenBank/DDBJ whole genome shotgun (WGS) entry which is preliminary data.</text>
</comment>
<accession>A0A8J7AC76</accession>
<sequence length="107" mass="12301">MRYDDIPDVCRADLNSGRDYCNLFRLDVDGNTSRWNFDNFDNAVDVLFITDRSAYRIEDGIHYYSIRAKFVDGRQVSGVSGTCATDTPDFYSAACRQSNGETYLYDY</sequence>
<dbReference type="RefSeq" id="WP_228022058.1">
    <property type="nucleotide sequence ID" value="NZ_JADEXG010000106.1"/>
</dbReference>
<dbReference type="Proteomes" id="UP000636505">
    <property type="component" value="Unassembled WGS sequence"/>
</dbReference>
<protein>
    <submittedName>
        <fullName evidence="1">Uncharacterized protein</fullName>
    </submittedName>
</protein>